<dbReference type="GeneID" id="54488311"/>
<accession>A0A6A6W203</accession>
<feature type="region of interest" description="Disordered" evidence="1">
    <location>
        <begin position="66"/>
        <end position="178"/>
    </location>
</feature>
<feature type="compositionally biased region" description="Polar residues" evidence="1">
    <location>
        <begin position="163"/>
        <end position="173"/>
    </location>
</feature>
<dbReference type="Proteomes" id="UP000799437">
    <property type="component" value="Unassembled WGS sequence"/>
</dbReference>
<feature type="compositionally biased region" description="Basic and acidic residues" evidence="1">
    <location>
        <begin position="232"/>
        <end position="242"/>
    </location>
</feature>
<reference evidence="2" key="1">
    <citation type="journal article" date="2020" name="Stud. Mycol.">
        <title>101 Dothideomycetes genomes: a test case for predicting lifestyles and emergence of pathogens.</title>
        <authorList>
            <person name="Haridas S."/>
            <person name="Albert R."/>
            <person name="Binder M."/>
            <person name="Bloem J."/>
            <person name="Labutti K."/>
            <person name="Salamov A."/>
            <person name="Andreopoulos B."/>
            <person name="Baker S."/>
            <person name="Barry K."/>
            <person name="Bills G."/>
            <person name="Bluhm B."/>
            <person name="Cannon C."/>
            <person name="Castanera R."/>
            <person name="Culley D."/>
            <person name="Daum C."/>
            <person name="Ezra D."/>
            <person name="Gonzalez J."/>
            <person name="Henrissat B."/>
            <person name="Kuo A."/>
            <person name="Liang C."/>
            <person name="Lipzen A."/>
            <person name="Lutzoni F."/>
            <person name="Magnuson J."/>
            <person name="Mondo S."/>
            <person name="Nolan M."/>
            <person name="Ohm R."/>
            <person name="Pangilinan J."/>
            <person name="Park H.-J."/>
            <person name="Ramirez L."/>
            <person name="Alfaro M."/>
            <person name="Sun H."/>
            <person name="Tritt A."/>
            <person name="Yoshinaga Y."/>
            <person name="Zwiers L.-H."/>
            <person name="Turgeon B."/>
            <person name="Goodwin S."/>
            <person name="Spatafora J."/>
            <person name="Crous P."/>
            <person name="Grigoriev I."/>
        </authorList>
    </citation>
    <scope>NUCLEOTIDE SEQUENCE</scope>
    <source>
        <strain evidence="2">CBS 121739</strain>
    </source>
</reference>
<evidence type="ECO:0000313" key="3">
    <source>
        <dbReference type="Proteomes" id="UP000799437"/>
    </source>
</evidence>
<dbReference type="InterPro" id="IPR027973">
    <property type="entry name" value="FSAF1-like"/>
</dbReference>
<feature type="compositionally biased region" description="Acidic residues" evidence="1">
    <location>
        <begin position="79"/>
        <end position="88"/>
    </location>
</feature>
<feature type="compositionally biased region" description="Basic and acidic residues" evidence="1">
    <location>
        <begin position="98"/>
        <end position="110"/>
    </location>
</feature>
<dbReference type="OrthoDB" id="5556956at2759"/>
<dbReference type="RefSeq" id="XP_033598421.1">
    <property type="nucleotide sequence ID" value="XM_033747257.1"/>
</dbReference>
<dbReference type="EMBL" id="ML996576">
    <property type="protein sequence ID" value="KAF2755970.1"/>
    <property type="molecule type" value="Genomic_DNA"/>
</dbReference>
<evidence type="ECO:0008006" key="4">
    <source>
        <dbReference type="Google" id="ProtNLM"/>
    </source>
</evidence>
<dbReference type="GO" id="GO:0005730">
    <property type="term" value="C:nucleolus"/>
    <property type="evidence" value="ECO:0007669"/>
    <property type="project" value="TreeGrafter"/>
</dbReference>
<dbReference type="InterPro" id="IPR053030">
    <property type="entry name" value="Ribosomal_biogenesis_FAF1-like"/>
</dbReference>
<dbReference type="PANTHER" id="PTHR28096:SF1">
    <property type="entry name" value="PROTEIN FAF1"/>
    <property type="match status" value="1"/>
</dbReference>
<organism evidence="2 3">
    <name type="scientific">Pseudovirgaria hyperparasitica</name>
    <dbReference type="NCBI Taxonomy" id="470096"/>
    <lineage>
        <taxon>Eukaryota</taxon>
        <taxon>Fungi</taxon>
        <taxon>Dikarya</taxon>
        <taxon>Ascomycota</taxon>
        <taxon>Pezizomycotina</taxon>
        <taxon>Dothideomycetes</taxon>
        <taxon>Dothideomycetes incertae sedis</taxon>
        <taxon>Acrospermales</taxon>
        <taxon>Acrospermaceae</taxon>
        <taxon>Pseudovirgaria</taxon>
    </lineage>
</organism>
<protein>
    <recommendedName>
        <fullName evidence="4">Protein FAF1</fullName>
    </recommendedName>
</protein>
<feature type="compositionally biased region" description="Basic and acidic residues" evidence="1">
    <location>
        <begin position="144"/>
        <end position="162"/>
    </location>
</feature>
<dbReference type="AlphaFoldDB" id="A0A6A6W203"/>
<keyword evidence="3" id="KW-1185">Reference proteome</keyword>
<evidence type="ECO:0000313" key="2">
    <source>
        <dbReference type="EMBL" id="KAF2755970.1"/>
    </source>
</evidence>
<gene>
    <name evidence="2" type="ORF">EJ05DRAFT_502444</name>
</gene>
<feature type="compositionally biased region" description="Basic and acidic residues" evidence="1">
    <location>
        <begin position="212"/>
        <end position="224"/>
    </location>
</feature>
<dbReference type="GO" id="GO:0000462">
    <property type="term" value="P:maturation of SSU-rRNA from tricistronic rRNA transcript (SSU-rRNA, 5.8S rRNA, LSU-rRNA)"/>
    <property type="evidence" value="ECO:0007669"/>
    <property type="project" value="TreeGrafter"/>
</dbReference>
<dbReference type="Pfam" id="PF15375">
    <property type="entry name" value="FSAF1"/>
    <property type="match status" value="1"/>
</dbReference>
<dbReference type="PANTHER" id="PTHR28096">
    <property type="entry name" value="PROTEIN FAF1"/>
    <property type="match status" value="1"/>
</dbReference>
<feature type="region of interest" description="Disordered" evidence="1">
    <location>
        <begin position="195"/>
        <end position="283"/>
    </location>
</feature>
<name>A0A6A6W203_9PEZI</name>
<sequence>MVAVLGKRKRRVEITAERPQQAEEAESDNEAMRAAFKRAFEAKFQPLEEVKPASPLNAHVQILREAEGEEQSEFSGFSSEDEEEENVEVVEVATVSRHRTEGTIRSEQRKFMSSKPPISITKIPPTTKSKKPPSDSDDEGEAVNLKKDRELQQLLRESHLLDRTSSTSLNPTGKNRHKAIDLRIQGLGSKVSVFKQEKMPASHRKGIVAKAKNREDTRRKEAKENGIVLERPQIKKGRDAAKKRDRGVGGPAVGRFKGGTLSLSKGDIRDIVGSRGKGKGKRR</sequence>
<proteinExistence type="predicted"/>
<feature type="compositionally biased region" description="Low complexity" evidence="1">
    <location>
        <begin position="113"/>
        <end position="127"/>
    </location>
</feature>
<evidence type="ECO:0000256" key="1">
    <source>
        <dbReference type="SAM" id="MobiDB-lite"/>
    </source>
</evidence>